<dbReference type="STRING" id="4072.A0A2G3A4V8"/>
<feature type="compositionally biased region" description="Polar residues" evidence="1">
    <location>
        <begin position="225"/>
        <end position="244"/>
    </location>
</feature>
<keyword evidence="3" id="KW-1185">Reference proteome</keyword>
<dbReference type="EMBL" id="AYRZ02000002">
    <property type="protein sequence ID" value="PHT89221.1"/>
    <property type="molecule type" value="Genomic_DNA"/>
</dbReference>
<reference evidence="2 3" key="2">
    <citation type="journal article" date="2017" name="Genome Biol.">
        <title>New reference genome sequences of hot pepper reveal the massive evolution of plant disease-resistance genes by retroduplication.</title>
        <authorList>
            <person name="Kim S."/>
            <person name="Park J."/>
            <person name="Yeom S.I."/>
            <person name="Kim Y.M."/>
            <person name="Seo E."/>
            <person name="Kim K.T."/>
            <person name="Kim M.S."/>
            <person name="Lee J.M."/>
            <person name="Cheong K."/>
            <person name="Shin H.S."/>
            <person name="Kim S.B."/>
            <person name="Han K."/>
            <person name="Lee J."/>
            <person name="Park M."/>
            <person name="Lee H.A."/>
            <person name="Lee H.Y."/>
            <person name="Lee Y."/>
            <person name="Oh S."/>
            <person name="Lee J.H."/>
            <person name="Choi E."/>
            <person name="Choi E."/>
            <person name="Lee S.E."/>
            <person name="Jeon J."/>
            <person name="Kim H."/>
            <person name="Choi G."/>
            <person name="Song H."/>
            <person name="Lee J."/>
            <person name="Lee S.C."/>
            <person name="Kwon J.K."/>
            <person name="Lee H.Y."/>
            <person name="Koo N."/>
            <person name="Hong Y."/>
            <person name="Kim R.W."/>
            <person name="Kang W.H."/>
            <person name="Huh J.H."/>
            <person name="Kang B.C."/>
            <person name="Yang T.J."/>
            <person name="Lee Y.H."/>
            <person name="Bennetzen J.L."/>
            <person name="Choi D."/>
        </authorList>
    </citation>
    <scope>NUCLEOTIDE SEQUENCE [LARGE SCALE GENOMIC DNA]</scope>
    <source>
        <strain evidence="3">cv. CM334</strain>
    </source>
</reference>
<proteinExistence type="predicted"/>
<feature type="region of interest" description="Disordered" evidence="1">
    <location>
        <begin position="103"/>
        <end position="175"/>
    </location>
</feature>
<dbReference type="Gramene" id="PHT89221">
    <property type="protein sequence ID" value="PHT89221"/>
    <property type="gene ID" value="T459_04334"/>
</dbReference>
<dbReference type="PANTHER" id="PTHR34367:SF1">
    <property type="entry name" value="OS04G0528600 PROTEIN"/>
    <property type="match status" value="1"/>
</dbReference>
<accession>A0A2G3A4V8</accession>
<name>A0A2G3A4V8_CAPAN</name>
<evidence type="ECO:0000256" key="1">
    <source>
        <dbReference type="SAM" id="MobiDB-lite"/>
    </source>
</evidence>
<feature type="compositionally biased region" description="Low complexity" evidence="1">
    <location>
        <begin position="209"/>
        <end position="221"/>
    </location>
</feature>
<dbReference type="OMA" id="YSRLYMN"/>
<protein>
    <submittedName>
        <fullName evidence="2">Uncharacterized protein</fullName>
    </submittedName>
</protein>
<evidence type="ECO:0000313" key="2">
    <source>
        <dbReference type="EMBL" id="PHT89221.1"/>
    </source>
</evidence>
<feature type="compositionally biased region" description="Polar residues" evidence="1">
    <location>
        <begin position="103"/>
        <end position="126"/>
    </location>
</feature>
<gene>
    <name evidence="2" type="ORF">T459_04334</name>
</gene>
<dbReference type="PANTHER" id="PTHR34367">
    <property type="entry name" value="OS02G0734667 PROTEIN"/>
    <property type="match status" value="1"/>
</dbReference>
<feature type="compositionally biased region" description="Polar residues" evidence="1">
    <location>
        <begin position="159"/>
        <end position="169"/>
    </location>
</feature>
<feature type="compositionally biased region" description="Basic residues" evidence="1">
    <location>
        <begin position="143"/>
        <end position="152"/>
    </location>
</feature>
<dbReference type="Proteomes" id="UP000222542">
    <property type="component" value="Unassembled WGS sequence"/>
</dbReference>
<comment type="caution">
    <text evidence="2">The sequence shown here is derived from an EMBL/GenBank/DDBJ whole genome shotgun (WGS) entry which is preliminary data.</text>
</comment>
<evidence type="ECO:0000313" key="3">
    <source>
        <dbReference type="Proteomes" id="UP000222542"/>
    </source>
</evidence>
<feature type="region of interest" description="Disordered" evidence="1">
    <location>
        <begin position="206"/>
        <end position="256"/>
    </location>
</feature>
<sequence>MGSCLSKKSPCSPPPPLPLALANKNQETKAKTLGLVEKKKVEGHIVRREIFVIKHRISHEDGNDNFKKAAESAAPLRRTSSCTKEEVDAILVQCGRLSKSSSQKNALSFSDSGDNTNCNPNTNRKSFNYERSCDFDNENSRGGSRRASRSPVRRSESPISANLDSTNDNGIGVRPGRMVSVPAMVDKNADLISTATIQRIQVKRNVGVASPRARSRSQSPRKVNSKASNDNMNFQQQPLFLSRSNSRKKEVSPFRRNPSTEIVVTEPMPPRLNAVNINNGEVVLRGTEEKLGISKETLDYGFANVYGKVKEQQQLAQEERALRTVSVNAAVDVVASGFKTLLPEGIRRSRSPRLSQDLDINLRVQSNPTQSYTELLLEDIQNFHQKSRNPSFSLPPCVTKACSIVEAVADFNSSTSSNLSSAFSEDRRINFTVERFNKNTTASLGSNSQGKNRSEPYVESEVAVSDDLMEPPRTQKYATFGRGTDGGYMEELESSESSSFVGYQRRRFSPSFREPNSAASTDSWAPPKSYSRLYMNPLAFQKCTVSDHVPDIDEGKSRVTAKEGF</sequence>
<reference evidence="2 3" key="1">
    <citation type="journal article" date="2014" name="Nat. Genet.">
        <title>Genome sequence of the hot pepper provides insights into the evolution of pungency in Capsicum species.</title>
        <authorList>
            <person name="Kim S."/>
            <person name="Park M."/>
            <person name="Yeom S.I."/>
            <person name="Kim Y.M."/>
            <person name="Lee J.M."/>
            <person name="Lee H.A."/>
            <person name="Seo E."/>
            <person name="Choi J."/>
            <person name="Cheong K."/>
            <person name="Kim K.T."/>
            <person name="Jung K."/>
            <person name="Lee G.W."/>
            <person name="Oh S.K."/>
            <person name="Bae C."/>
            <person name="Kim S.B."/>
            <person name="Lee H.Y."/>
            <person name="Kim S.Y."/>
            <person name="Kim M.S."/>
            <person name="Kang B.C."/>
            <person name="Jo Y.D."/>
            <person name="Yang H.B."/>
            <person name="Jeong H.J."/>
            <person name="Kang W.H."/>
            <person name="Kwon J.K."/>
            <person name="Shin C."/>
            <person name="Lim J.Y."/>
            <person name="Park J.H."/>
            <person name="Huh J.H."/>
            <person name="Kim J.S."/>
            <person name="Kim B.D."/>
            <person name="Cohen O."/>
            <person name="Paran I."/>
            <person name="Suh M.C."/>
            <person name="Lee S.B."/>
            <person name="Kim Y.K."/>
            <person name="Shin Y."/>
            <person name="Noh S.J."/>
            <person name="Park J."/>
            <person name="Seo Y.S."/>
            <person name="Kwon S.Y."/>
            <person name="Kim H.A."/>
            <person name="Park J.M."/>
            <person name="Kim H.J."/>
            <person name="Choi S.B."/>
            <person name="Bosland P.W."/>
            <person name="Reeves G."/>
            <person name="Jo S.H."/>
            <person name="Lee B.W."/>
            <person name="Cho H.T."/>
            <person name="Choi H.S."/>
            <person name="Lee M.S."/>
            <person name="Yu Y."/>
            <person name="Do Choi Y."/>
            <person name="Park B.S."/>
            <person name="van Deynze A."/>
            <person name="Ashrafi H."/>
            <person name="Hill T."/>
            <person name="Kim W.T."/>
            <person name="Pai H.S."/>
            <person name="Ahn H.K."/>
            <person name="Yeam I."/>
            <person name="Giovannoni J.J."/>
            <person name="Rose J.K."/>
            <person name="Sorensen I."/>
            <person name="Lee S.J."/>
            <person name="Kim R.W."/>
            <person name="Choi I.Y."/>
            <person name="Choi B.S."/>
            <person name="Lim J.S."/>
            <person name="Lee Y.H."/>
            <person name="Choi D."/>
        </authorList>
    </citation>
    <scope>NUCLEOTIDE SEQUENCE [LARGE SCALE GENOMIC DNA]</scope>
    <source>
        <strain evidence="3">cv. CM334</strain>
    </source>
</reference>
<dbReference type="AlphaFoldDB" id="A0A2G3A4V8"/>
<dbReference type="InterPro" id="IPR040412">
    <property type="entry name" value="At1g65710-like"/>
</dbReference>
<organism evidence="2 3">
    <name type="scientific">Capsicum annuum</name>
    <name type="common">Capsicum pepper</name>
    <dbReference type="NCBI Taxonomy" id="4072"/>
    <lineage>
        <taxon>Eukaryota</taxon>
        <taxon>Viridiplantae</taxon>
        <taxon>Streptophyta</taxon>
        <taxon>Embryophyta</taxon>
        <taxon>Tracheophyta</taxon>
        <taxon>Spermatophyta</taxon>
        <taxon>Magnoliopsida</taxon>
        <taxon>eudicotyledons</taxon>
        <taxon>Gunneridae</taxon>
        <taxon>Pentapetalae</taxon>
        <taxon>asterids</taxon>
        <taxon>lamiids</taxon>
        <taxon>Solanales</taxon>
        <taxon>Solanaceae</taxon>
        <taxon>Solanoideae</taxon>
        <taxon>Capsiceae</taxon>
        <taxon>Capsicum</taxon>
    </lineage>
</organism>